<reference evidence="2 3" key="1">
    <citation type="submission" date="2019-12" db="EMBL/GenBank/DDBJ databases">
        <title>Genome sequence of Streptomyces bambusae.</title>
        <authorList>
            <person name="Bansal K."/>
            <person name="Choksket S."/>
            <person name="Korpole S."/>
            <person name="Patil P.B."/>
        </authorList>
    </citation>
    <scope>NUCLEOTIDE SEQUENCE [LARGE SCALE GENOMIC DNA]</scope>
    <source>
        <strain evidence="2 3">SK60</strain>
    </source>
</reference>
<dbReference type="EMBL" id="WTFF01000059">
    <property type="protein sequence ID" value="MBW5482469.1"/>
    <property type="molecule type" value="Genomic_DNA"/>
</dbReference>
<protein>
    <recommendedName>
        <fullName evidence="4">Sugar phosphotransferase</fullName>
    </recommendedName>
</protein>
<evidence type="ECO:0008006" key="4">
    <source>
        <dbReference type="Google" id="ProtNLM"/>
    </source>
</evidence>
<comment type="caution">
    <text evidence="2">The sequence shown here is derived from an EMBL/GenBank/DDBJ whole genome shotgun (WGS) entry which is preliminary data.</text>
</comment>
<dbReference type="RefSeq" id="WP_219666765.1">
    <property type="nucleotide sequence ID" value="NZ_WTFF01000059.1"/>
</dbReference>
<dbReference type="Proteomes" id="UP000812013">
    <property type="component" value="Unassembled WGS sequence"/>
</dbReference>
<gene>
    <name evidence="2" type="ORF">GPJ59_11390</name>
</gene>
<evidence type="ECO:0000256" key="1">
    <source>
        <dbReference type="SAM" id="MobiDB-lite"/>
    </source>
</evidence>
<feature type="region of interest" description="Disordered" evidence="1">
    <location>
        <begin position="521"/>
        <end position="548"/>
    </location>
</feature>
<feature type="compositionally biased region" description="Gly residues" evidence="1">
    <location>
        <begin position="526"/>
        <end position="547"/>
    </location>
</feature>
<feature type="non-terminal residue" evidence="2">
    <location>
        <position position="575"/>
    </location>
</feature>
<organism evidence="2 3">
    <name type="scientific">Streptomyces bambusae</name>
    <dbReference type="NCBI Taxonomy" id="1550616"/>
    <lineage>
        <taxon>Bacteria</taxon>
        <taxon>Bacillati</taxon>
        <taxon>Actinomycetota</taxon>
        <taxon>Actinomycetes</taxon>
        <taxon>Kitasatosporales</taxon>
        <taxon>Streptomycetaceae</taxon>
        <taxon>Streptomyces</taxon>
    </lineage>
</organism>
<accession>A0ABS6Z507</accession>
<proteinExistence type="predicted"/>
<evidence type="ECO:0000313" key="3">
    <source>
        <dbReference type="Proteomes" id="UP000812013"/>
    </source>
</evidence>
<sequence length="575" mass="62224">MADPESMSSAAEVYAKLVPLPVRVAARKVPPQMRHKVRKRLDRTLASRESRLHRRALKRVRASEFSNLPEGRAKARDGRVGHVHSGLTADLARRTDLGLVTTALDLAGIPWFAVPALDDRRIALAVPQERKPDVRRVLRALLEEQTGYVVSAVPSNESTARIPGSYVKAWKHFAKARVIRLVWLRTDPTRTLWVGEGQGVEIEFWTPNTALDHLRLVGPRPNRVQRVVPAEGGRVIEIPHQRLTGYADADADAERTLTREHFDVPRIEEIGYPVDAVLLWQHTEHWAEELLRATLRSLHQYAPWIDVVHLVASAPVPAWVRTGDRLRLVPAGAGADAALHLLPDAAARFLLFRPGALLGRPVRPFDYFTPMGGTRPRRTDWSAAEAAAPWTSAAFAYTGKAAVHGYAHGPQPYTVEVLAALGDSGATAGPSPDLQYVPELPGTHPVDGVVHHAAHAVGYAEPSGEATLALHASTPGLTRWLDRLLARRDAQQFHLMGLGAAETPSWALAAHGAYAGPGTTYDGHGGHAGPGTGHDGRGAGLAGPGGGHDGRGAGPVSFTPLTLPSHLVVYQRTVR</sequence>
<keyword evidence="3" id="KW-1185">Reference proteome</keyword>
<name>A0ABS6Z507_9ACTN</name>
<evidence type="ECO:0000313" key="2">
    <source>
        <dbReference type="EMBL" id="MBW5482469.1"/>
    </source>
</evidence>